<keyword evidence="3" id="KW-0732">Signal</keyword>
<keyword evidence="2" id="KW-1133">Transmembrane helix</keyword>
<accession>A0A0G4FZK4</accession>
<organism evidence="4 5">
    <name type="scientific">Vitrella brassicaformis (strain CCMP3155)</name>
    <dbReference type="NCBI Taxonomy" id="1169540"/>
    <lineage>
        <taxon>Eukaryota</taxon>
        <taxon>Sar</taxon>
        <taxon>Alveolata</taxon>
        <taxon>Colpodellida</taxon>
        <taxon>Vitrellaceae</taxon>
        <taxon>Vitrella</taxon>
    </lineage>
</organism>
<feature type="coiled-coil region" evidence="1">
    <location>
        <begin position="130"/>
        <end position="157"/>
    </location>
</feature>
<dbReference type="VEuPathDB" id="CryptoDB:Vbra_16494"/>
<dbReference type="AlphaFoldDB" id="A0A0G4FZK4"/>
<dbReference type="EMBL" id="CDMY01000531">
    <property type="protein sequence ID" value="CEM20784.1"/>
    <property type="molecule type" value="Genomic_DNA"/>
</dbReference>
<keyword evidence="2" id="KW-0812">Transmembrane</keyword>
<keyword evidence="5" id="KW-1185">Reference proteome</keyword>
<feature type="chain" id="PRO_5005189466" description="Transmembrane protein" evidence="3">
    <location>
        <begin position="21"/>
        <end position="177"/>
    </location>
</feature>
<dbReference type="Proteomes" id="UP000041254">
    <property type="component" value="Unassembled WGS sequence"/>
</dbReference>
<gene>
    <name evidence="4" type="ORF">Vbra_16494</name>
</gene>
<evidence type="ECO:0000256" key="1">
    <source>
        <dbReference type="SAM" id="Coils"/>
    </source>
</evidence>
<name>A0A0G4FZK4_VITBC</name>
<reference evidence="4 5" key="1">
    <citation type="submission" date="2014-11" db="EMBL/GenBank/DDBJ databases">
        <authorList>
            <person name="Zhu J."/>
            <person name="Qi W."/>
            <person name="Song R."/>
        </authorList>
    </citation>
    <scope>NUCLEOTIDE SEQUENCE [LARGE SCALE GENOMIC DNA]</scope>
</reference>
<keyword evidence="1" id="KW-0175">Coiled coil</keyword>
<evidence type="ECO:0000256" key="2">
    <source>
        <dbReference type="SAM" id="Phobius"/>
    </source>
</evidence>
<evidence type="ECO:0000256" key="3">
    <source>
        <dbReference type="SAM" id="SignalP"/>
    </source>
</evidence>
<evidence type="ECO:0000313" key="5">
    <source>
        <dbReference type="Proteomes" id="UP000041254"/>
    </source>
</evidence>
<proteinExistence type="predicted"/>
<feature type="signal peptide" evidence="3">
    <location>
        <begin position="1"/>
        <end position="20"/>
    </location>
</feature>
<keyword evidence="2" id="KW-0472">Membrane</keyword>
<sequence>MLQYVWLWAAVSFISRRAAALQQQQTQQQQQMVTQSVASFVSRPLALRPCRRPPLRVSPSPWSRSITPMMVDEFVPRADPKVAVAAASCFGVVLAFWANGVYVQRKREERRQNLVKRNSLRVKRMTGSLSLEEELQLEILERRLRKERELEEKRRKEKTWWNPWGLELRNRDDDLLR</sequence>
<dbReference type="InParanoid" id="A0A0G4FZK4"/>
<evidence type="ECO:0000313" key="4">
    <source>
        <dbReference type="EMBL" id="CEM20784.1"/>
    </source>
</evidence>
<evidence type="ECO:0008006" key="6">
    <source>
        <dbReference type="Google" id="ProtNLM"/>
    </source>
</evidence>
<feature type="transmembrane region" description="Helical" evidence="2">
    <location>
        <begin position="82"/>
        <end position="103"/>
    </location>
</feature>
<protein>
    <recommendedName>
        <fullName evidence="6">Transmembrane protein</fullName>
    </recommendedName>
</protein>